<sequence>MNVLLVTNMFPSPKDPYFGIFVKEQMDAVCKIHQDISYTVFYINGKLSKIEYLKSIFKIHKRITEMNFDLIHIHYGLSGLFLLKKIKKKIPVIITLHGGDIQIEQGKNIQVFLTKLILKRVNMAITLNKKMDAIVKQYTLHTKIIPCSVDTSTFTPSPNKSNSNIKKIIFPSDRSRTVKNYPLFENVIKILRNKYNIQCSTIEIKNMSRTEVAALYNSSDLMIMTSISEGSPQVIKEAMACNLPIISTNVGDVSALLKGVKNSAVSPSAKAEELAELAQQSLNNEIKGIEGREKIKQLKLDDYSIGESLFNIYHQLISPIK</sequence>
<dbReference type="InterPro" id="IPR028098">
    <property type="entry name" value="Glyco_trans_4-like_N"/>
</dbReference>
<evidence type="ECO:0000313" key="3">
    <source>
        <dbReference type="EMBL" id="MBC5645489.1"/>
    </source>
</evidence>
<protein>
    <submittedName>
        <fullName evidence="3">Glycosyltransferase</fullName>
    </submittedName>
</protein>
<dbReference type="Pfam" id="PF00534">
    <property type="entry name" value="Glycos_transf_1"/>
    <property type="match status" value="1"/>
</dbReference>
<reference evidence="3 4" key="1">
    <citation type="submission" date="2020-08" db="EMBL/GenBank/DDBJ databases">
        <title>Genome public.</title>
        <authorList>
            <person name="Liu C."/>
            <person name="Sun Q."/>
        </authorList>
    </citation>
    <scope>NUCLEOTIDE SEQUENCE [LARGE SCALE GENOMIC DNA]</scope>
    <source>
        <strain evidence="3 4">BX2</strain>
    </source>
</reference>
<evidence type="ECO:0000259" key="2">
    <source>
        <dbReference type="Pfam" id="PF13439"/>
    </source>
</evidence>
<dbReference type="PANTHER" id="PTHR45947">
    <property type="entry name" value="SULFOQUINOVOSYL TRANSFERASE SQD2"/>
    <property type="match status" value="1"/>
</dbReference>
<organism evidence="3 4">
    <name type="scientific">Parabacteroides segnis</name>
    <dbReference type="NCBI Taxonomy" id="2763058"/>
    <lineage>
        <taxon>Bacteria</taxon>
        <taxon>Pseudomonadati</taxon>
        <taxon>Bacteroidota</taxon>
        <taxon>Bacteroidia</taxon>
        <taxon>Bacteroidales</taxon>
        <taxon>Tannerellaceae</taxon>
        <taxon>Parabacteroides</taxon>
    </lineage>
</organism>
<dbReference type="InterPro" id="IPR001296">
    <property type="entry name" value="Glyco_trans_1"/>
</dbReference>
<dbReference type="Gene3D" id="3.40.50.2000">
    <property type="entry name" value="Glycogen Phosphorylase B"/>
    <property type="match status" value="2"/>
</dbReference>
<dbReference type="InterPro" id="IPR050194">
    <property type="entry name" value="Glycosyltransferase_grp1"/>
</dbReference>
<dbReference type="EMBL" id="JACOOI010000031">
    <property type="protein sequence ID" value="MBC5645489.1"/>
    <property type="molecule type" value="Genomic_DNA"/>
</dbReference>
<evidence type="ECO:0000313" key="4">
    <source>
        <dbReference type="Proteomes" id="UP000644010"/>
    </source>
</evidence>
<name>A0ABR7E8T3_9BACT</name>
<proteinExistence type="predicted"/>
<dbReference type="PANTHER" id="PTHR45947:SF3">
    <property type="entry name" value="SULFOQUINOVOSYL TRANSFERASE SQD2"/>
    <property type="match status" value="1"/>
</dbReference>
<keyword evidence="4" id="KW-1185">Reference proteome</keyword>
<feature type="domain" description="Glycosyltransferase subfamily 4-like N-terminal" evidence="2">
    <location>
        <begin position="50"/>
        <end position="152"/>
    </location>
</feature>
<accession>A0ABR7E8T3</accession>
<comment type="caution">
    <text evidence="3">The sequence shown here is derived from an EMBL/GenBank/DDBJ whole genome shotgun (WGS) entry which is preliminary data.</text>
</comment>
<feature type="domain" description="Glycosyl transferase family 1" evidence="1">
    <location>
        <begin position="189"/>
        <end position="295"/>
    </location>
</feature>
<gene>
    <name evidence="3" type="ORF">H8S77_21625</name>
</gene>
<evidence type="ECO:0000259" key="1">
    <source>
        <dbReference type="Pfam" id="PF00534"/>
    </source>
</evidence>
<dbReference type="RefSeq" id="WP_186961144.1">
    <property type="nucleotide sequence ID" value="NZ_JACOOI010000031.1"/>
</dbReference>
<dbReference type="SUPFAM" id="SSF53756">
    <property type="entry name" value="UDP-Glycosyltransferase/glycogen phosphorylase"/>
    <property type="match status" value="1"/>
</dbReference>
<dbReference type="Proteomes" id="UP000644010">
    <property type="component" value="Unassembled WGS sequence"/>
</dbReference>
<dbReference type="Pfam" id="PF13439">
    <property type="entry name" value="Glyco_transf_4"/>
    <property type="match status" value="1"/>
</dbReference>